<dbReference type="PROSITE" id="PS00478">
    <property type="entry name" value="LIM_DOMAIN_1"/>
    <property type="match status" value="1"/>
</dbReference>
<keyword evidence="1 3" id="KW-0479">Metal-binding</keyword>
<dbReference type="PROSITE" id="PS50023">
    <property type="entry name" value="LIM_DOMAIN_2"/>
    <property type="match status" value="1"/>
</dbReference>
<evidence type="ECO:0000256" key="1">
    <source>
        <dbReference type="ARBA" id="ARBA00022723"/>
    </source>
</evidence>
<feature type="region of interest" description="Disordered" evidence="4">
    <location>
        <begin position="634"/>
        <end position="656"/>
    </location>
</feature>
<feature type="region of interest" description="Disordered" evidence="4">
    <location>
        <begin position="162"/>
        <end position="216"/>
    </location>
</feature>
<evidence type="ECO:0000256" key="2">
    <source>
        <dbReference type="ARBA" id="ARBA00022833"/>
    </source>
</evidence>
<proteinExistence type="predicted"/>
<evidence type="ECO:0000256" key="4">
    <source>
        <dbReference type="SAM" id="MobiDB-lite"/>
    </source>
</evidence>
<dbReference type="SMART" id="SM00132">
    <property type="entry name" value="LIM"/>
    <property type="match status" value="1"/>
</dbReference>
<dbReference type="GO" id="GO:0046872">
    <property type="term" value="F:metal ion binding"/>
    <property type="evidence" value="ECO:0007669"/>
    <property type="project" value="UniProtKB-KW"/>
</dbReference>
<protein>
    <recommendedName>
        <fullName evidence="5">LIM zinc-binding domain-containing protein</fullName>
    </recommendedName>
</protein>
<keyword evidence="2 3" id="KW-0862">Zinc</keyword>
<feature type="region of interest" description="Disordered" evidence="4">
    <location>
        <begin position="23"/>
        <end position="45"/>
    </location>
</feature>
<dbReference type="Pfam" id="PF00412">
    <property type="entry name" value="LIM"/>
    <property type="match status" value="1"/>
</dbReference>
<dbReference type="InterPro" id="IPR022087">
    <property type="entry name" value="DA1-like_dom"/>
</dbReference>
<dbReference type="InterPro" id="IPR045218">
    <property type="entry name" value="DA1-like"/>
</dbReference>
<dbReference type="Proteomes" id="UP000264353">
    <property type="component" value="Chromosome A7"/>
</dbReference>
<feature type="region of interest" description="Disordered" evidence="4">
    <location>
        <begin position="115"/>
        <end position="134"/>
    </location>
</feature>
<evidence type="ECO:0000256" key="3">
    <source>
        <dbReference type="PROSITE-ProRule" id="PRU00125"/>
    </source>
</evidence>
<dbReference type="InterPro" id="IPR003903">
    <property type="entry name" value="UIM_dom"/>
</dbReference>
<feature type="domain" description="LIM zinc-binding" evidence="5">
    <location>
        <begin position="339"/>
        <end position="410"/>
    </location>
</feature>
<evidence type="ECO:0000313" key="7">
    <source>
        <dbReference type="Proteomes" id="UP000264353"/>
    </source>
</evidence>
<reference evidence="6 7" key="1">
    <citation type="submission" date="2018-06" db="EMBL/GenBank/DDBJ databases">
        <title>WGS assembly of Brassica rapa FPsc.</title>
        <authorList>
            <person name="Bowman J."/>
            <person name="Kohchi T."/>
            <person name="Yamato K."/>
            <person name="Jenkins J."/>
            <person name="Shu S."/>
            <person name="Ishizaki K."/>
            <person name="Yamaoka S."/>
            <person name="Nishihama R."/>
            <person name="Nakamura Y."/>
            <person name="Berger F."/>
            <person name="Adam C."/>
            <person name="Aki S."/>
            <person name="Althoff F."/>
            <person name="Araki T."/>
            <person name="Arteaga-Vazquez M."/>
            <person name="Balasubrmanian S."/>
            <person name="Bauer D."/>
            <person name="Boehm C."/>
            <person name="Briginshaw L."/>
            <person name="Caballero-Perez J."/>
            <person name="Catarino B."/>
            <person name="Chen F."/>
            <person name="Chiyoda S."/>
            <person name="Chovatia M."/>
            <person name="Davies K."/>
            <person name="Delmans M."/>
            <person name="Demura T."/>
            <person name="Dierschke T."/>
            <person name="Dolan L."/>
            <person name="Dorantes-Acosta A."/>
            <person name="Eklund D."/>
            <person name="Florent S."/>
            <person name="Flores-Sandoval E."/>
            <person name="Fujiyama A."/>
            <person name="Fukuzawa H."/>
            <person name="Galik B."/>
            <person name="Grimanelli D."/>
            <person name="Grimwood J."/>
            <person name="Grossniklaus U."/>
            <person name="Hamada T."/>
            <person name="Haseloff J."/>
            <person name="Hetherington A."/>
            <person name="Higo A."/>
            <person name="Hirakawa Y."/>
            <person name="Hundley H."/>
            <person name="Ikeda Y."/>
            <person name="Inoue K."/>
            <person name="Inoue S."/>
            <person name="Ishida S."/>
            <person name="Jia Q."/>
            <person name="Kakita M."/>
            <person name="Kanazawa T."/>
            <person name="Kawai Y."/>
            <person name="Kawashima T."/>
            <person name="Kennedy M."/>
            <person name="Kinose K."/>
            <person name="Kinoshita T."/>
            <person name="Kohara Y."/>
            <person name="Koide E."/>
            <person name="Komatsu K."/>
            <person name="Kopischke S."/>
            <person name="Kubo M."/>
            <person name="Kyozuka J."/>
            <person name="Lagercrantz U."/>
            <person name="Lin S."/>
            <person name="Lindquist E."/>
            <person name="Lipzen A."/>
            <person name="Lu C."/>
            <person name="Luna E."/>
            <person name="Martienssen R."/>
            <person name="Minamino N."/>
            <person name="Mizutani M."/>
            <person name="Mizutani M."/>
            <person name="Mochizuki N."/>
            <person name="Monte I."/>
            <person name="Mosher R."/>
            <person name="Nagasaki H."/>
            <person name="Nakagami H."/>
            <person name="Naramoto S."/>
            <person name="Nishitani K."/>
            <person name="Ohtani M."/>
            <person name="Okamoto T."/>
            <person name="Okumura M."/>
            <person name="Phillips J."/>
            <person name="Pollak B."/>
            <person name="Reinders A."/>
            <person name="Roevekamp M."/>
            <person name="Sano R."/>
            <person name="Sawa S."/>
            <person name="Schmid M."/>
            <person name="Shirakawa M."/>
            <person name="Solano R."/>
            <person name="Spunde A."/>
            <person name="Suetsugu N."/>
            <person name="Sugano S."/>
            <person name="Sugiyama A."/>
            <person name="Sun R."/>
            <person name="Suzuki Y."/>
            <person name="Takenaka M."/>
            <person name="Takezawa D."/>
            <person name="Tomogane H."/>
            <person name="Tsuzuki M."/>
            <person name="Ueda T."/>
            <person name="Umeda M."/>
            <person name="Ward J."/>
            <person name="Watanabe Y."/>
            <person name="Yazaki K."/>
            <person name="Yokoyama R."/>
            <person name="Yoshitake Y."/>
            <person name="Yotsui I."/>
            <person name="Zachgo S."/>
            <person name="Schmutz J."/>
        </authorList>
    </citation>
    <scope>NUCLEOTIDE SEQUENCE [LARGE SCALE GENOMIC DNA]</scope>
    <source>
        <strain evidence="7">cv. B-3</strain>
    </source>
</reference>
<keyword evidence="3" id="KW-0440">LIM domain</keyword>
<dbReference type="EMBL" id="CM010634">
    <property type="protein sequence ID" value="RID53877.1"/>
    <property type="molecule type" value="Genomic_DNA"/>
</dbReference>
<name>A0A397YKQ1_BRACM</name>
<sequence>MAYEESPGLLYVLDDKDEQLAKTVKSSKEKRRSKQLEEQVKKDEQVAQDLQNRLNKRAFEESHDNAVLDELANTVKSFKEKRKSKQFEEQVKSDEQVAQDLQNLLSEMPYKESAGLHDNSVLGNEGEQFPKTVGRSLKVKGKEKILEDEQVKKDEELALVLQESLNMVEPPPPPPRIEERKSNPRRAALDVKKSSKEKGKGKKSEGEQVKKDEELALIIQESLNMVEPPPPPNEEHKSISRRAAFDVQEQLAKEKGKGKQIEDEQVKKDEQLAVIVQESLNMVESPEEDSNISSSRAPMDEDEQRIIWESLKGKGLITQSEDEVEDVGKLVEANPPPPPRCGGCYCEIEQERSVDVLGVLWHPECLICGACHNPITIHEVETHVSNLRGKFHKNCYRRYCYVCQEKVKIKMFSEHPFWKEKYCPDHDSDGTHKCFSCERLEPKGTDFVELDDGRRLCLECMDSAVMDTYEVQPLHFEIREFFEGLNMKIEREFPFLLVEKQALNKAEEEEKIDNQEDGVVTRGICLSEEQIVTSVSKGPKMGPNKQLIGKTTESQKVVSGCPVTAILILYGLPRLLTGYILAHEMMHAYLRLNGCRNLNNVMEEGICQVLGHMWLETQTYATIDAAASSAAPAPAAAESSSSSSRTPSEASAGKKGEWSEFEKKLVEFCKNQIETDESAAYGDGFRKVNHMVTNSSLKDTLKEILRRG</sequence>
<organism evidence="6 7">
    <name type="scientific">Brassica campestris</name>
    <name type="common">Field mustard</name>
    <dbReference type="NCBI Taxonomy" id="3711"/>
    <lineage>
        <taxon>Eukaryota</taxon>
        <taxon>Viridiplantae</taxon>
        <taxon>Streptophyta</taxon>
        <taxon>Embryophyta</taxon>
        <taxon>Tracheophyta</taxon>
        <taxon>Spermatophyta</taxon>
        <taxon>Magnoliopsida</taxon>
        <taxon>eudicotyledons</taxon>
        <taxon>Gunneridae</taxon>
        <taxon>Pentapetalae</taxon>
        <taxon>rosids</taxon>
        <taxon>malvids</taxon>
        <taxon>Brassicales</taxon>
        <taxon>Brassicaceae</taxon>
        <taxon>Brassiceae</taxon>
        <taxon>Brassica</taxon>
    </lineage>
</organism>
<feature type="compositionally biased region" description="Low complexity" evidence="4">
    <location>
        <begin position="634"/>
        <end position="651"/>
    </location>
</feature>
<dbReference type="AlphaFoldDB" id="A0A397YKQ1"/>
<dbReference type="SMART" id="SM00726">
    <property type="entry name" value="UIM"/>
    <property type="match status" value="3"/>
</dbReference>
<evidence type="ECO:0000259" key="5">
    <source>
        <dbReference type="PROSITE" id="PS50023"/>
    </source>
</evidence>
<evidence type="ECO:0000313" key="6">
    <source>
        <dbReference type="EMBL" id="RID53877.1"/>
    </source>
</evidence>
<dbReference type="Gene3D" id="2.10.110.10">
    <property type="entry name" value="Cysteine Rich Protein"/>
    <property type="match status" value="1"/>
</dbReference>
<dbReference type="InterPro" id="IPR001781">
    <property type="entry name" value="Znf_LIM"/>
</dbReference>
<dbReference type="CDD" id="cd09396">
    <property type="entry name" value="LIM_DA1"/>
    <property type="match status" value="1"/>
</dbReference>
<feature type="compositionally biased region" description="Basic and acidic residues" evidence="4">
    <location>
        <begin position="176"/>
        <end position="214"/>
    </location>
</feature>
<feature type="compositionally biased region" description="Basic and acidic residues" evidence="4">
    <location>
        <begin position="34"/>
        <end position="45"/>
    </location>
</feature>
<dbReference type="PANTHER" id="PTHR24209">
    <property type="entry name" value="PROTEIN DA1-RELATED 2"/>
    <property type="match status" value="1"/>
</dbReference>
<accession>A0A397YKQ1</accession>
<gene>
    <name evidence="6" type="ORF">BRARA_G01244</name>
</gene>
<dbReference type="Pfam" id="PF12315">
    <property type="entry name" value="DA1-like"/>
    <property type="match status" value="1"/>
</dbReference>
<dbReference type="PANTHER" id="PTHR24209:SF28">
    <property type="entry name" value="PROTEIN DA1-RELATED 4-RELATED"/>
    <property type="match status" value="1"/>
</dbReference>